<evidence type="ECO:0000313" key="4">
    <source>
        <dbReference type="Proteomes" id="UP000655287"/>
    </source>
</evidence>
<dbReference type="RefSeq" id="WP_203992995.1">
    <property type="nucleotide sequence ID" value="NZ_BOOU01000089.1"/>
</dbReference>
<dbReference type="InterPro" id="IPR001509">
    <property type="entry name" value="Epimerase_deHydtase"/>
</dbReference>
<dbReference type="PANTHER" id="PTHR43000">
    <property type="entry name" value="DTDP-D-GLUCOSE 4,6-DEHYDRATASE-RELATED"/>
    <property type="match status" value="1"/>
</dbReference>
<feature type="domain" description="NAD-dependent epimerase/dehydratase" evidence="2">
    <location>
        <begin position="2"/>
        <end position="242"/>
    </location>
</feature>
<dbReference type="Pfam" id="PF01370">
    <property type="entry name" value="Epimerase"/>
    <property type="match status" value="1"/>
</dbReference>
<protein>
    <submittedName>
        <fullName evidence="3">NAD-dependent epimerase</fullName>
    </submittedName>
</protein>
<accession>A0A919R9Z7</accession>
<dbReference type="AlphaFoldDB" id="A0A919R9Z7"/>
<name>A0A919R9Z7_9ACTN</name>
<evidence type="ECO:0000313" key="3">
    <source>
        <dbReference type="EMBL" id="GII81151.1"/>
    </source>
</evidence>
<dbReference type="InterPro" id="IPR036291">
    <property type="entry name" value="NAD(P)-bd_dom_sf"/>
</dbReference>
<organism evidence="3 4">
    <name type="scientific">Sphaerisporangium rufum</name>
    <dbReference type="NCBI Taxonomy" id="1381558"/>
    <lineage>
        <taxon>Bacteria</taxon>
        <taxon>Bacillati</taxon>
        <taxon>Actinomycetota</taxon>
        <taxon>Actinomycetes</taxon>
        <taxon>Streptosporangiales</taxon>
        <taxon>Streptosporangiaceae</taxon>
        <taxon>Sphaerisporangium</taxon>
    </lineage>
</organism>
<dbReference type="SUPFAM" id="SSF51735">
    <property type="entry name" value="NAD(P)-binding Rossmann-fold domains"/>
    <property type="match status" value="1"/>
</dbReference>
<dbReference type="Proteomes" id="UP000655287">
    <property type="component" value="Unassembled WGS sequence"/>
</dbReference>
<evidence type="ECO:0000259" key="2">
    <source>
        <dbReference type="Pfam" id="PF01370"/>
    </source>
</evidence>
<evidence type="ECO:0000256" key="1">
    <source>
        <dbReference type="ARBA" id="ARBA00007637"/>
    </source>
</evidence>
<reference evidence="3" key="1">
    <citation type="submission" date="2021-01" db="EMBL/GenBank/DDBJ databases">
        <title>Whole genome shotgun sequence of Sphaerisporangium rufum NBRC 109079.</title>
        <authorList>
            <person name="Komaki H."/>
            <person name="Tamura T."/>
        </authorList>
    </citation>
    <scope>NUCLEOTIDE SEQUENCE</scope>
    <source>
        <strain evidence="3">NBRC 109079</strain>
    </source>
</reference>
<comment type="similarity">
    <text evidence="1">Belongs to the NAD(P)-dependent epimerase/dehydratase family.</text>
</comment>
<gene>
    <name evidence="3" type="ORF">Sru01_61330</name>
</gene>
<keyword evidence="4" id="KW-1185">Reference proteome</keyword>
<sequence length="314" mass="31659">MILVTGGLGFIGSHAARALLDMGHDCVLAQRRPAAPSAVVTGARGGRAVTVTADCTDPASLLAIGEQHRITGVLHLAAAPIGGPAAPELAANMRGLLTVLEAAQAWQVPRVVLASSIGVYAGATPTGPGAPAFREDAPLPIASPHAIPAAKKAMENLAAVIDGSGGQEMVCARIGAIWGPLGRPSSPFFAAPQLVHAAAGGAPCPPPAAAAGIDMMYAPDCGRALALLQTAPELCHRTYNVASGRVTTNRELAAALARAVPGADPVLTDGGGGHPLGAPLSIDRLRADTGYAPGHDLDQAVTHYLSWLRAGHPR</sequence>
<comment type="caution">
    <text evidence="3">The sequence shown here is derived from an EMBL/GenBank/DDBJ whole genome shotgun (WGS) entry which is preliminary data.</text>
</comment>
<dbReference type="Gene3D" id="3.40.50.720">
    <property type="entry name" value="NAD(P)-binding Rossmann-like Domain"/>
    <property type="match status" value="1"/>
</dbReference>
<dbReference type="EMBL" id="BOOU01000089">
    <property type="protein sequence ID" value="GII81151.1"/>
    <property type="molecule type" value="Genomic_DNA"/>
</dbReference>
<proteinExistence type="inferred from homology"/>